<dbReference type="RefSeq" id="WP_143078006.1">
    <property type="nucleotide sequence ID" value="NZ_FOMB01000002.1"/>
</dbReference>
<dbReference type="EMBL" id="FOMB01000002">
    <property type="protein sequence ID" value="SFC10277.1"/>
    <property type="molecule type" value="Genomic_DNA"/>
</dbReference>
<dbReference type="AlphaFoldDB" id="A0A1I1GEP9"/>
<sequence>MVDRKRAEMRRTTAAELATIKKNPALISLMATLTVLASLDNEMQIQLVAMLVIVAQRPGVYQRDMDGLSGFSQSSVSRNVHALSRYRRDGLPGFGLVEQRPDAKDVRSQRLFLTVAGVAFVSRPVEAGTDPQPAQAMPKPAIDAFAGTHWEVWVD</sequence>
<dbReference type="SUPFAM" id="SSF46785">
    <property type="entry name" value="Winged helix' DNA-binding domain"/>
    <property type="match status" value="1"/>
</dbReference>
<accession>A0A1I1GEP9</accession>
<gene>
    <name evidence="1" type="ORF">SAMN04488059_102139</name>
</gene>
<dbReference type="Proteomes" id="UP000182258">
    <property type="component" value="Unassembled WGS sequence"/>
</dbReference>
<evidence type="ECO:0000313" key="2">
    <source>
        <dbReference type="Proteomes" id="UP000182258"/>
    </source>
</evidence>
<dbReference type="InterPro" id="IPR036390">
    <property type="entry name" value="WH_DNA-bd_sf"/>
</dbReference>
<evidence type="ECO:0000313" key="1">
    <source>
        <dbReference type="EMBL" id="SFC10277.1"/>
    </source>
</evidence>
<dbReference type="InterPro" id="IPR036388">
    <property type="entry name" value="WH-like_DNA-bd_sf"/>
</dbReference>
<protein>
    <recommendedName>
        <fullName evidence="3">MarR family transcriptional regulator</fullName>
    </recommendedName>
</protein>
<proteinExistence type="predicted"/>
<dbReference type="Gene3D" id="1.10.10.10">
    <property type="entry name" value="Winged helix-like DNA-binding domain superfamily/Winged helix DNA-binding domain"/>
    <property type="match status" value="1"/>
</dbReference>
<dbReference type="OrthoDB" id="582199at2"/>
<evidence type="ECO:0008006" key="3">
    <source>
        <dbReference type="Google" id="ProtNLM"/>
    </source>
</evidence>
<organism evidence="1 2">
    <name type="scientific">Devosia psychrophila</name>
    <dbReference type="NCBI Taxonomy" id="728005"/>
    <lineage>
        <taxon>Bacteria</taxon>
        <taxon>Pseudomonadati</taxon>
        <taxon>Pseudomonadota</taxon>
        <taxon>Alphaproteobacteria</taxon>
        <taxon>Hyphomicrobiales</taxon>
        <taxon>Devosiaceae</taxon>
        <taxon>Devosia</taxon>
    </lineage>
</organism>
<reference evidence="1 2" key="1">
    <citation type="submission" date="2016-10" db="EMBL/GenBank/DDBJ databases">
        <authorList>
            <person name="de Groot N.N."/>
        </authorList>
    </citation>
    <scope>NUCLEOTIDE SEQUENCE [LARGE SCALE GENOMIC DNA]</scope>
    <source>
        <strain evidence="1 2">CGMCC 1.10210</strain>
    </source>
</reference>
<name>A0A1I1GEP9_9HYPH</name>